<gene>
    <name evidence="3" type="ORF">Mal15_43780</name>
</gene>
<dbReference type="Proteomes" id="UP000321353">
    <property type="component" value="Chromosome"/>
</dbReference>
<reference evidence="3 4" key="1">
    <citation type="submission" date="2019-02" db="EMBL/GenBank/DDBJ databases">
        <title>Planctomycetal bacteria perform biofilm scaping via a novel small molecule.</title>
        <authorList>
            <person name="Jeske O."/>
            <person name="Boedeker C."/>
            <person name="Wiegand S."/>
            <person name="Breitling P."/>
            <person name="Kallscheuer N."/>
            <person name="Jogler M."/>
            <person name="Rohde M."/>
            <person name="Petersen J."/>
            <person name="Medema M.H."/>
            <person name="Surup F."/>
            <person name="Jogler C."/>
        </authorList>
    </citation>
    <scope>NUCLEOTIDE SEQUENCE [LARGE SCALE GENOMIC DNA]</scope>
    <source>
        <strain evidence="3 4">Mal15</strain>
    </source>
</reference>
<evidence type="ECO:0000256" key="1">
    <source>
        <dbReference type="SAM" id="MobiDB-lite"/>
    </source>
</evidence>
<dbReference type="AlphaFoldDB" id="A0A5B9MN68"/>
<feature type="transmembrane region" description="Helical" evidence="2">
    <location>
        <begin position="82"/>
        <end position="113"/>
    </location>
</feature>
<evidence type="ECO:0000256" key="2">
    <source>
        <dbReference type="SAM" id="Phobius"/>
    </source>
</evidence>
<organism evidence="3 4">
    <name type="scientific">Stieleria maiorica</name>
    <dbReference type="NCBI Taxonomy" id="2795974"/>
    <lineage>
        <taxon>Bacteria</taxon>
        <taxon>Pseudomonadati</taxon>
        <taxon>Planctomycetota</taxon>
        <taxon>Planctomycetia</taxon>
        <taxon>Pirellulales</taxon>
        <taxon>Pirellulaceae</taxon>
        <taxon>Stieleria</taxon>
    </lineage>
</organism>
<evidence type="ECO:0000313" key="3">
    <source>
        <dbReference type="EMBL" id="QEG00308.1"/>
    </source>
</evidence>
<feature type="transmembrane region" description="Helical" evidence="2">
    <location>
        <begin position="33"/>
        <end position="62"/>
    </location>
</feature>
<keyword evidence="2" id="KW-1133">Transmembrane helix</keyword>
<sequence length="205" mass="21955">MARILARHERLCFAACRGEKVQMIDAIQISSTGWILIAGALAFLVTVLACWVFSLQLCMAYFGEDVPSYAGCAVLKLKMIVAIGATLLVGYGFLGPLGFLAMPASFVVVLMMVSNSARCDRFSAALIGLAHSTICLAATGFCALVFWLGLSTIGYEPERVAAEVRSIVQQGSELDALSVEATEHSGRRRNVSHSNPFVGSTAEER</sequence>
<dbReference type="KEGG" id="smam:Mal15_43780"/>
<accession>A0A5B9MN68</accession>
<feature type="region of interest" description="Disordered" evidence="1">
    <location>
        <begin position="184"/>
        <end position="205"/>
    </location>
</feature>
<name>A0A5B9MN68_9BACT</name>
<keyword evidence="4" id="KW-1185">Reference proteome</keyword>
<keyword evidence="2" id="KW-0472">Membrane</keyword>
<feature type="transmembrane region" description="Helical" evidence="2">
    <location>
        <begin position="125"/>
        <end position="150"/>
    </location>
</feature>
<evidence type="ECO:0000313" key="4">
    <source>
        <dbReference type="Proteomes" id="UP000321353"/>
    </source>
</evidence>
<keyword evidence="2" id="KW-0812">Transmembrane</keyword>
<protein>
    <submittedName>
        <fullName evidence="3">Uncharacterized protein</fullName>
    </submittedName>
</protein>
<proteinExistence type="predicted"/>
<dbReference type="EMBL" id="CP036264">
    <property type="protein sequence ID" value="QEG00308.1"/>
    <property type="molecule type" value="Genomic_DNA"/>
</dbReference>